<dbReference type="OrthoDB" id="10375872at2759"/>
<protein>
    <submittedName>
        <fullName evidence="2">Uncharacterized protein</fullName>
    </submittedName>
</protein>
<dbReference type="AlphaFoldDB" id="A0A1Q9DRQ1"/>
<dbReference type="EMBL" id="LSRX01000418">
    <property type="protein sequence ID" value="OLP97849.1"/>
    <property type="molecule type" value="Genomic_DNA"/>
</dbReference>
<proteinExistence type="predicted"/>
<feature type="compositionally biased region" description="Basic and acidic residues" evidence="1">
    <location>
        <begin position="88"/>
        <end position="116"/>
    </location>
</feature>
<organism evidence="2 3">
    <name type="scientific">Symbiodinium microadriaticum</name>
    <name type="common">Dinoflagellate</name>
    <name type="synonym">Zooxanthella microadriatica</name>
    <dbReference type="NCBI Taxonomy" id="2951"/>
    <lineage>
        <taxon>Eukaryota</taxon>
        <taxon>Sar</taxon>
        <taxon>Alveolata</taxon>
        <taxon>Dinophyceae</taxon>
        <taxon>Suessiales</taxon>
        <taxon>Symbiodiniaceae</taxon>
        <taxon>Symbiodinium</taxon>
    </lineage>
</organism>
<evidence type="ECO:0000313" key="2">
    <source>
        <dbReference type="EMBL" id="OLP97849.1"/>
    </source>
</evidence>
<dbReference type="Proteomes" id="UP000186817">
    <property type="component" value="Unassembled WGS sequence"/>
</dbReference>
<sequence length="164" mass="17688">MPVMGATKLSSSSMSSCSSGLGGMRKRVRVTRSPTPSPSQVVPARSEKQAVTTAPAHALPTRPPDQHLAKLHVFLAGVSSQPQDLEDDVAKRRRDMETKLEKLSKEGQSHTPKGMDDTFSTAPEEAGSIEPQSMLKSPEEGCSILKSPEDSCRILKCESFAVRL</sequence>
<comment type="caution">
    <text evidence="2">The sequence shown here is derived from an EMBL/GenBank/DDBJ whole genome shotgun (WGS) entry which is preliminary data.</text>
</comment>
<evidence type="ECO:0000256" key="1">
    <source>
        <dbReference type="SAM" id="MobiDB-lite"/>
    </source>
</evidence>
<gene>
    <name evidence="2" type="ORF">AK812_SmicGene19748</name>
</gene>
<feature type="region of interest" description="Disordered" evidence="1">
    <location>
        <begin position="81"/>
        <end position="142"/>
    </location>
</feature>
<feature type="region of interest" description="Disordered" evidence="1">
    <location>
        <begin position="1"/>
        <end position="64"/>
    </location>
</feature>
<reference evidence="2 3" key="1">
    <citation type="submission" date="2016-02" db="EMBL/GenBank/DDBJ databases">
        <title>Genome analysis of coral dinoflagellate symbionts highlights evolutionary adaptations to a symbiotic lifestyle.</title>
        <authorList>
            <person name="Aranda M."/>
            <person name="Li Y."/>
            <person name="Liew Y.J."/>
            <person name="Baumgarten S."/>
            <person name="Simakov O."/>
            <person name="Wilson M."/>
            <person name="Piel J."/>
            <person name="Ashoor H."/>
            <person name="Bougouffa S."/>
            <person name="Bajic V.B."/>
            <person name="Ryu T."/>
            <person name="Ravasi T."/>
            <person name="Bayer T."/>
            <person name="Micklem G."/>
            <person name="Kim H."/>
            <person name="Bhak J."/>
            <person name="Lajeunesse T.C."/>
            <person name="Voolstra C.R."/>
        </authorList>
    </citation>
    <scope>NUCLEOTIDE SEQUENCE [LARGE SCALE GENOMIC DNA]</scope>
    <source>
        <strain evidence="2 3">CCMP2467</strain>
    </source>
</reference>
<evidence type="ECO:0000313" key="3">
    <source>
        <dbReference type="Proteomes" id="UP000186817"/>
    </source>
</evidence>
<keyword evidence="3" id="KW-1185">Reference proteome</keyword>
<accession>A0A1Q9DRQ1</accession>
<feature type="compositionally biased region" description="Low complexity" evidence="1">
    <location>
        <begin position="10"/>
        <end position="19"/>
    </location>
</feature>
<name>A0A1Q9DRQ1_SYMMI</name>